<feature type="non-terminal residue" evidence="1">
    <location>
        <position position="75"/>
    </location>
</feature>
<protein>
    <submittedName>
        <fullName evidence="1">Uncharacterized protein</fullName>
    </submittedName>
</protein>
<keyword evidence="2" id="KW-1185">Reference proteome</keyword>
<feature type="non-terminal residue" evidence="1">
    <location>
        <position position="1"/>
    </location>
</feature>
<dbReference type="EMBL" id="JANPWB010000015">
    <property type="protein sequence ID" value="KAJ1091762.1"/>
    <property type="molecule type" value="Genomic_DNA"/>
</dbReference>
<dbReference type="Proteomes" id="UP001066276">
    <property type="component" value="Chromosome 11"/>
</dbReference>
<name>A0AAV7LL42_PLEWA</name>
<sequence>NAAATFGPPLMHNSSGPAYQEAVRGTGVGLSLFNLAPAALSSSSLGIMTCWFLCPAPDSCFAAAMEPPSHQLNKP</sequence>
<evidence type="ECO:0000313" key="1">
    <source>
        <dbReference type="EMBL" id="KAJ1091762.1"/>
    </source>
</evidence>
<organism evidence="1 2">
    <name type="scientific">Pleurodeles waltl</name>
    <name type="common">Iberian ribbed newt</name>
    <dbReference type="NCBI Taxonomy" id="8319"/>
    <lineage>
        <taxon>Eukaryota</taxon>
        <taxon>Metazoa</taxon>
        <taxon>Chordata</taxon>
        <taxon>Craniata</taxon>
        <taxon>Vertebrata</taxon>
        <taxon>Euteleostomi</taxon>
        <taxon>Amphibia</taxon>
        <taxon>Batrachia</taxon>
        <taxon>Caudata</taxon>
        <taxon>Salamandroidea</taxon>
        <taxon>Salamandridae</taxon>
        <taxon>Pleurodelinae</taxon>
        <taxon>Pleurodeles</taxon>
    </lineage>
</organism>
<accession>A0AAV7LL42</accession>
<evidence type="ECO:0000313" key="2">
    <source>
        <dbReference type="Proteomes" id="UP001066276"/>
    </source>
</evidence>
<dbReference type="AlphaFoldDB" id="A0AAV7LL42"/>
<proteinExistence type="predicted"/>
<gene>
    <name evidence="1" type="ORF">NDU88_004879</name>
</gene>
<reference evidence="1" key="1">
    <citation type="journal article" date="2022" name="bioRxiv">
        <title>Sequencing and chromosome-scale assembly of the giantPleurodeles waltlgenome.</title>
        <authorList>
            <person name="Brown T."/>
            <person name="Elewa A."/>
            <person name="Iarovenko S."/>
            <person name="Subramanian E."/>
            <person name="Araus A.J."/>
            <person name="Petzold A."/>
            <person name="Susuki M."/>
            <person name="Suzuki K.-i.T."/>
            <person name="Hayashi T."/>
            <person name="Toyoda A."/>
            <person name="Oliveira C."/>
            <person name="Osipova E."/>
            <person name="Leigh N.D."/>
            <person name="Simon A."/>
            <person name="Yun M.H."/>
        </authorList>
    </citation>
    <scope>NUCLEOTIDE SEQUENCE</scope>
    <source>
        <strain evidence="1">20211129_DDA</strain>
        <tissue evidence="1">Liver</tissue>
    </source>
</reference>
<comment type="caution">
    <text evidence="1">The sequence shown here is derived from an EMBL/GenBank/DDBJ whole genome shotgun (WGS) entry which is preliminary data.</text>
</comment>